<dbReference type="Gene3D" id="3.40.50.300">
    <property type="entry name" value="P-loop containing nucleotide triphosphate hydrolases"/>
    <property type="match status" value="1"/>
</dbReference>
<dbReference type="Gene3D" id="1.20.1560.10">
    <property type="entry name" value="ABC transporter type 1, transmembrane domain"/>
    <property type="match status" value="1"/>
</dbReference>
<dbReference type="GO" id="GO:0005524">
    <property type="term" value="F:ATP binding"/>
    <property type="evidence" value="ECO:0007669"/>
    <property type="project" value="UniProtKB-KW"/>
</dbReference>
<dbReference type="GO" id="GO:0005886">
    <property type="term" value="C:plasma membrane"/>
    <property type="evidence" value="ECO:0007669"/>
    <property type="project" value="UniProtKB-SubCell"/>
</dbReference>
<dbReference type="InterPro" id="IPR027417">
    <property type="entry name" value="P-loop_NTPase"/>
</dbReference>
<dbReference type="InterPro" id="IPR017871">
    <property type="entry name" value="ABC_transporter-like_CS"/>
</dbReference>
<sequence length="588" mass="65244">MIQLLKYLKTKDWGIVFMVLLFIIAQVFLDLKLPDYMSEITVKVQTPGSETSEIIQTGGYMMLCALGSLVAAIIVSFLSTRLAASFAKNLRERQFDKVESFSMQEINGFSTSSLITRSTNDITQVQMFIAVGMQIMFKAPIMAVWALTKISNKNWQWTAATGITVVALLAVIITVISLALPRFKRIQSLTDNLTSVTRENLTGIRVVRAYNAEDHEESKFETANTALNQNYLFTTRLMAFMSPSMVAAMNGLSLAIYWIGAYLINESMDMMERITIFSDMVVFSSYAIQVVMSFVMLTFVFVILPRAQVSANRIKEVLNTDSTINDGTVTEGKDDLEGEVEFRNVSFKYPDAADYVIKDISFKARKGETIAFIGSTGSGKSTIVNLVPRFYDPTEGEILIDGVNVKDYTQEALCNKIGYVPQKAVLFSGTIASNIAFGENGKEDISRDAVKRAISVAKGTDFVEKTENQYEGHVAQGGNNFSGGQKQRMAIARAIARDPEIFVFDDSFSALDYKTDRELRSQLKEEASGVTNLIVGQRIGTIKDADTIIVLDEGRIVGKGTHTELLETSEVYREIAYSQLSEEELASE</sequence>
<keyword evidence="6 12" id="KW-0067">ATP-binding</keyword>
<keyword evidence="7 9" id="KW-1133">Transmembrane helix</keyword>
<keyword evidence="3" id="KW-1003">Cell membrane</keyword>
<dbReference type="InterPro" id="IPR039421">
    <property type="entry name" value="Type_1_exporter"/>
</dbReference>
<name>A0A1I5Y8X3_9LACT</name>
<dbReference type="PANTHER" id="PTHR43394">
    <property type="entry name" value="ATP-DEPENDENT PERMEASE MDL1, MITOCHONDRIAL"/>
    <property type="match status" value="1"/>
</dbReference>
<evidence type="ECO:0000259" key="11">
    <source>
        <dbReference type="PROSITE" id="PS50929"/>
    </source>
</evidence>
<dbReference type="CDD" id="cd18548">
    <property type="entry name" value="ABC_6TM_Tm287_like"/>
    <property type="match status" value="1"/>
</dbReference>
<accession>A0A1I5Y8X3</accession>
<evidence type="ECO:0000313" key="12">
    <source>
        <dbReference type="EMBL" id="SFQ40648.1"/>
    </source>
</evidence>
<dbReference type="SMART" id="SM00382">
    <property type="entry name" value="AAA"/>
    <property type="match status" value="1"/>
</dbReference>
<keyword evidence="13" id="KW-1185">Reference proteome</keyword>
<feature type="transmembrane region" description="Helical" evidence="9">
    <location>
        <begin position="12"/>
        <end position="29"/>
    </location>
</feature>
<dbReference type="EMBL" id="FOXW01000007">
    <property type="protein sequence ID" value="SFQ40648.1"/>
    <property type="molecule type" value="Genomic_DNA"/>
</dbReference>
<reference evidence="12 13" key="1">
    <citation type="submission" date="2016-10" db="EMBL/GenBank/DDBJ databases">
        <authorList>
            <person name="de Groot N.N."/>
        </authorList>
    </citation>
    <scope>NUCLEOTIDE SEQUENCE [LARGE SCALE GENOMIC DNA]</scope>
    <source>
        <strain evidence="12 13">DSM 20581</strain>
    </source>
</reference>
<evidence type="ECO:0000313" key="13">
    <source>
        <dbReference type="Proteomes" id="UP000199136"/>
    </source>
</evidence>
<dbReference type="PROSITE" id="PS50893">
    <property type="entry name" value="ABC_TRANSPORTER_2"/>
    <property type="match status" value="1"/>
</dbReference>
<dbReference type="GO" id="GO:0016887">
    <property type="term" value="F:ATP hydrolysis activity"/>
    <property type="evidence" value="ECO:0007669"/>
    <property type="project" value="InterPro"/>
</dbReference>
<dbReference type="STRING" id="82801.SAMN04488506_1835"/>
<evidence type="ECO:0000256" key="1">
    <source>
        <dbReference type="ARBA" id="ARBA00004651"/>
    </source>
</evidence>
<keyword evidence="8 9" id="KW-0472">Membrane</keyword>
<dbReference type="Pfam" id="PF00005">
    <property type="entry name" value="ABC_tran"/>
    <property type="match status" value="1"/>
</dbReference>
<feature type="transmembrane region" description="Helical" evidence="9">
    <location>
        <begin position="280"/>
        <end position="304"/>
    </location>
</feature>
<evidence type="ECO:0000256" key="4">
    <source>
        <dbReference type="ARBA" id="ARBA00022692"/>
    </source>
</evidence>
<dbReference type="Pfam" id="PF00664">
    <property type="entry name" value="ABC_membrane"/>
    <property type="match status" value="1"/>
</dbReference>
<dbReference type="InterPro" id="IPR036640">
    <property type="entry name" value="ABC1_TM_sf"/>
</dbReference>
<dbReference type="AlphaFoldDB" id="A0A1I5Y8X3"/>
<evidence type="ECO:0000256" key="8">
    <source>
        <dbReference type="ARBA" id="ARBA00023136"/>
    </source>
</evidence>
<dbReference type="PANTHER" id="PTHR43394:SF1">
    <property type="entry name" value="ATP-BINDING CASSETTE SUB-FAMILY B MEMBER 10, MITOCHONDRIAL"/>
    <property type="match status" value="1"/>
</dbReference>
<dbReference type="SUPFAM" id="SSF90123">
    <property type="entry name" value="ABC transporter transmembrane region"/>
    <property type="match status" value="1"/>
</dbReference>
<proteinExistence type="predicted"/>
<dbReference type="PROSITE" id="PS50929">
    <property type="entry name" value="ABC_TM1F"/>
    <property type="match status" value="1"/>
</dbReference>
<evidence type="ECO:0000256" key="2">
    <source>
        <dbReference type="ARBA" id="ARBA00022448"/>
    </source>
</evidence>
<feature type="domain" description="ABC transporter" evidence="10">
    <location>
        <begin position="340"/>
        <end position="578"/>
    </location>
</feature>
<protein>
    <submittedName>
        <fullName evidence="12">ATP-binding cassette, subfamily B</fullName>
    </submittedName>
</protein>
<feature type="transmembrane region" description="Helical" evidence="9">
    <location>
        <begin position="159"/>
        <end position="180"/>
    </location>
</feature>
<keyword evidence="5" id="KW-0547">Nucleotide-binding</keyword>
<evidence type="ECO:0000256" key="7">
    <source>
        <dbReference type="ARBA" id="ARBA00022989"/>
    </source>
</evidence>
<dbReference type="SUPFAM" id="SSF52540">
    <property type="entry name" value="P-loop containing nucleoside triphosphate hydrolases"/>
    <property type="match status" value="1"/>
</dbReference>
<dbReference type="InterPro" id="IPR011527">
    <property type="entry name" value="ABC1_TM_dom"/>
</dbReference>
<evidence type="ECO:0000256" key="9">
    <source>
        <dbReference type="SAM" id="Phobius"/>
    </source>
</evidence>
<gene>
    <name evidence="12" type="ORF">SAMN04488506_1835</name>
</gene>
<keyword evidence="4 9" id="KW-0812">Transmembrane</keyword>
<feature type="transmembrane region" description="Helical" evidence="9">
    <location>
        <begin position="237"/>
        <end position="260"/>
    </location>
</feature>
<dbReference type="PROSITE" id="PS00211">
    <property type="entry name" value="ABC_TRANSPORTER_1"/>
    <property type="match status" value="1"/>
</dbReference>
<dbReference type="InterPro" id="IPR003593">
    <property type="entry name" value="AAA+_ATPase"/>
</dbReference>
<keyword evidence="2" id="KW-0813">Transport</keyword>
<evidence type="ECO:0000259" key="10">
    <source>
        <dbReference type="PROSITE" id="PS50893"/>
    </source>
</evidence>
<feature type="transmembrane region" description="Helical" evidence="9">
    <location>
        <begin position="60"/>
        <end position="84"/>
    </location>
</feature>
<dbReference type="GO" id="GO:0015421">
    <property type="term" value="F:ABC-type oligopeptide transporter activity"/>
    <property type="evidence" value="ECO:0007669"/>
    <property type="project" value="TreeGrafter"/>
</dbReference>
<feature type="domain" description="ABC transmembrane type-1" evidence="11">
    <location>
        <begin position="17"/>
        <end position="306"/>
    </location>
</feature>
<evidence type="ECO:0000256" key="5">
    <source>
        <dbReference type="ARBA" id="ARBA00022741"/>
    </source>
</evidence>
<evidence type="ECO:0000256" key="6">
    <source>
        <dbReference type="ARBA" id="ARBA00022840"/>
    </source>
</evidence>
<dbReference type="OrthoDB" id="9770415at2"/>
<dbReference type="InterPro" id="IPR003439">
    <property type="entry name" value="ABC_transporter-like_ATP-bd"/>
</dbReference>
<evidence type="ECO:0000256" key="3">
    <source>
        <dbReference type="ARBA" id="ARBA00022475"/>
    </source>
</evidence>
<comment type="subcellular location">
    <subcellularLocation>
        <location evidence="1">Cell membrane</location>
        <topology evidence="1">Multi-pass membrane protein</topology>
    </subcellularLocation>
</comment>
<dbReference type="FunFam" id="3.40.50.300:FF:000854">
    <property type="entry name" value="Multidrug ABC transporter ATP-binding protein"/>
    <property type="match status" value="1"/>
</dbReference>
<organism evidence="12 13">
    <name type="scientific">Desemzia incerta</name>
    <dbReference type="NCBI Taxonomy" id="82801"/>
    <lineage>
        <taxon>Bacteria</taxon>
        <taxon>Bacillati</taxon>
        <taxon>Bacillota</taxon>
        <taxon>Bacilli</taxon>
        <taxon>Lactobacillales</taxon>
        <taxon>Carnobacteriaceae</taxon>
        <taxon>Desemzia</taxon>
    </lineage>
</organism>
<dbReference type="Proteomes" id="UP000199136">
    <property type="component" value="Unassembled WGS sequence"/>
</dbReference>
<feature type="transmembrane region" description="Helical" evidence="9">
    <location>
        <begin position="127"/>
        <end position="147"/>
    </location>
</feature>
<dbReference type="RefSeq" id="WP_092480866.1">
    <property type="nucleotide sequence ID" value="NZ_FOXW01000007.1"/>
</dbReference>